<evidence type="ECO:0000313" key="3">
    <source>
        <dbReference type="EMBL" id="KAL2834157.1"/>
    </source>
</evidence>
<dbReference type="EMBL" id="JBFXLU010000224">
    <property type="protein sequence ID" value="KAL2834157.1"/>
    <property type="molecule type" value="Genomic_DNA"/>
</dbReference>
<proteinExistence type="inferred from homology"/>
<dbReference type="InterPro" id="IPR036291">
    <property type="entry name" value="NAD(P)-bd_dom_sf"/>
</dbReference>
<comment type="caution">
    <text evidence="3">The sequence shown here is derived from an EMBL/GenBank/DDBJ whole genome shotgun (WGS) entry which is preliminary data.</text>
</comment>
<reference evidence="3 4" key="1">
    <citation type="submission" date="2024-07" db="EMBL/GenBank/DDBJ databases">
        <title>Section-level genome sequencing and comparative genomics of Aspergillus sections Usti and Cavernicolus.</title>
        <authorList>
            <consortium name="Lawrence Berkeley National Laboratory"/>
            <person name="Nybo J.L."/>
            <person name="Vesth T.C."/>
            <person name="Theobald S."/>
            <person name="Frisvad J.C."/>
            <person name="Larsen T.O."/>
            <person name="Kjaerboelling I."/>
            <person name="Rothschild-Mancinelli K."/>
            <person name="Lyhne E.K."/>
            <person name="Kogle M.E."/>
            <person name="Barry K."/>
            <person name="Clum A."/>
            <person name="Na H."/>
            <person name="Ledsgaard L."/>
            <person name="Lin J."/>
            <person name="Lipzen A."/>
            <person name="Kuo A."/>
            <person name="Riley R."/>
            <person name="Mondo S."/>
            <person name="Labutti K."/>
            <person name="Haridas S."/>
            <person name="Pangalinan J."/>
            <person name="Salamov A.A."/>
            <person name="Simmons B.A."/>
            <person name="Magnuson J.K."/>
            <person name="Chen J."/>
            <person name="Drula E."/>
            <person name="Henrissat B."/>
            <person name="Wiebenga A."/>
            <person name="Lubbers R.J."/>
            <person name="Gomes A.C."/>
            <person name="Makela M.R."/>
            <person name="Stajich J."/>
            <person name="Grigoriev I.V."/>
            <person name="Mortensen U.H."/>
            <person name="De Vries R.P."/>
            <person name="Baker S.E."/>
            <person name="Andersen M.R."/>
        </authorList>
    </citation>
    <scope>NUCLEOTIDE SEQUENCE [LARGE SCALE GENOMIC DNA]</scope>
    <source>
        <strain evidence="3 4">CBS 123904</strain>
    </source>
</reference>
<keyword evidence="4" id="KW-1185">Reference proteome</keyword>
<evidence type="ECO:0000256" key="2">
    <source>
        <dbReference type="ARBA" id="ARBA00023002"/>
    </source>
</evidence>
<dbReference type="InterPro" id="IPR051687">
    <property type="entry name" value="Peroxisomal_Beta-Oxidation"/>
</dbReference>
<gene>
    <name evidence="3" type="ORF">BJY01DRAFT_224387</name>
</gene>
<organism evidence="3 4">
    <name type="scientific">Aspergillus pseudoustus</name>
    <dbReference type="NCBI Taxonomy" id="1810923"/>
    <lineage>
        <taxon>Eukaryota</taxon>
        <taxon>Fungi</taxon>
        <taxon>Dikarya</taxon>
        <taxon>Ascomycota</taxon>
        <taxon>Pezizomycotina</taxon>
        <taxon>Eurotiomycetes</taxon>
        <taxon>Eurotiomycetidae</taxon>
        <taxon>Eurotiales</taxon>
        <taxon>Aspergillaceae</taxon>
        <taxon>Aspergillus</taxon>
        <taxon>Aspergillus subgen. Nidulantes</taxon>
    </lineage>
</organism>
<dbReference type="PANTHER" id="PTHR45024">
    <property type="entry name" value="DEHYDROGENASES, SHORT CHAIN"/>
    <property type="match status" value="1"/>
</dbReference>
<accession>A0ABR4J291</accession>
<evidence type="ECO:0000313" key="4">
    <source>
        <dbReference type="Proteomes" id="UP001610446"/>
    </source>
</evidence>
<keyword evidence="2" id="KW-0560">Oxidoreductase</keyword>
<dbReference type="PANTHER" id="PTHR45024:SF2">
    <property type="entry name" value="SCP2 DOMAIN-CONTAINING PROTEIN"/>
    <property type="match status" value="1"/>
</dbReference>
<protein>
    <submittedName>
        <fullName evidence="3">Uncharacterized protein</fullName>
    </submittedName>
</protein>
<dbReference type="Proteomes" id="UP001610446">
    <property type="component" value="Unassembled WGS sequence"/>
</dbReference>
<dbReference type="SUPFAM" id="SSF51735">
    <property type="entry name" value="NAD(P)-binding Rossmann-fold domains"/>
    <property type="match status" value="1"/>
</dbReference>
<dbReference type="Gene3D" id="3.40.50.720">
    <property type="entry name" value="NAD(P)-binding Rossmann-like Domain"/>
    <property type="match status" value="2"/>
</dbReference>
<name>A0ABR4J291_9EURO</name>
<sequence>MMPHFRKQRLGRIVIIGDIYDGADEVLCTAVRFALTGLTKTTSLEGAKYNILCNMVAAPIRQMVQPVEVNILASHVAVLAHHSNTKETGSVFEIDGCHSARLVWQRSPGIAMEPNKTFTAGVVLARWPQYFDFSQATYTSIDRAFVTRT</sequence>
<comment type="similarity">
    <text evidence="1">Belongs to the short-chain dehydrogenases/reductases (SDR) family.</text>
</comment>
<evidence type="ECO:0000256" key="1">
    <source>
        <dbReference type="ARBA" id="ARBA00006484"/>
    </source>
</evidence>